<accession>A0A6J4USM0</accession>
<dbReference type="EMBL" id="CADCWK010000121">
    <property type="protein sequence ID" value="CAA9555403.1"/>
    <property type="molecule type" value="Genomic_DNA"/>
</dbReference>
<evidence type="ECO:0000313" key="2">
    <source>
        <dbReference type="EMBL" id="CAA9555403.1"/>
    </source>
</evidence>
<reference evidence="2" key="1">
    <citation type="submission" date="2020-02" db="EMBL/GenBank/DDBJ databases">
        <authorList>
            <person name="Meier V. D."/>
        </authorList>
    </citation>
    <scope>NUCLEOTIDE SEQUENCE</scope>
    <source>
        <strain evidence="2">AVDCRST_MAG33</strain>
    </source>
</reference>
<gene>
    <name evidence="2" type="ORF">AVDCRST_MAG33-1239</name>
</gene>
<proteinExistence type="predicted"/>
<feature type="region of interest" description="Disordered" evidence="1">
    <location>
        <begin position="281"/>
        <end position="320"/>
    </location>
</feature>
<organism evidence="2">
    <name type="scientific">uncultured Thermomicrobiales bacterium</name>
    <dbReference type="NCBI Taxonomy" id="1645740"/>
    <lineage>
        <taxon>Bacteria</taxon>
        <taxon>Pseudomonadati</taxon>
        <taxon>Thermomicrobiota</taxon>
        <taxon>Thermomicrobia</taxon>
        <taxon>Thermomicrobiales</taxon>
        <taxon>environmental samples</taxon>
    </lineage>
</organism>
<sequence length="753" mass="78862">MSYPPFDSLQSFRRDHGDTMPADACVFAGPVSPGIGRAPVGASGRWLVATVEPVDKTDHGWSVAAQALDALRQGFAAQYDSTIPEALARGFAAANACVRAANRGERGRRRGERVSVGASAMAVDGNRLVFAHVPPSQIVFTQDRMVYSIPALHSWEPHYAGSDRSQAAPLGVHERVAFDLFQTTIAPRDTVVLCSTSLGRAITGLPTVADRLKPPSDPAGRPLASLPVGPAEHPFTMLDLGPDRPSGLDPALAWVDWLDQVASDRRVPSCHAVAATVGQIENRAPRGVSSRSRPRDRAARQLSESEPEPAPPAGPIVVTDDSLARSGRPVMMHVPVPPVDAHRPMAFGPLPGANGVRRFADSESLLPDGWRGALPRLQIRGGAHPPRWLAAALILVVLVGTGAGAGYLRSAAVTGGLTTVLQEIDEQLARAEATDDASRLNLIRGQLQTLVARHGPSPDVDRRLLQLVAVEDRLLGRMRLGEPVPLGQLPAGTLPADRSAHLLQAGTGVFLVGTSVFELDPRGGHLIHLIGAGQVVDGLTAGPILDAVATRSGLAVTDGVALFDRDASGRWSAEPIDARVEHPTGTVTAIALYDGQMVMIDGVSGDLVTVPLDDTASGGALVLPASMTGANGALDLVANEQLFVLGANGDVVAFDRQGQDSTMSVPVSPPVTAPRAMDATGTDLWILDGGTGDGRLIRMTPGDAGTEVFALPVAGVDRAGPLDRASDFALDPANDRIVFLVDRTLWAVPLPPA</sequence>
<dbReference type="InterPro" id="IPR036457">
    <property type="entry name" value="PPM-type-like_dom_sf"/>
</dbReference>
<evidence type="ECO:0000256" key="1">
    <source>
        <dbReference type="SAM" id="MobiDB-lite"/>
    </source>
</evidence>
<dbReference type="SUPFAM" id="SSF63825">
    <property type="entry name" value="YWTD domain"/>
    <property type="match status" value="1"/>
</dbReference>
<dbReference type="AlphaFoldDB" id="A0A6J4USM0"/>
<protein>
    <recommendedName>
        <fullName evidence="3">PPM-type phosphatase domain-containing protein</fullName>
    </recommendedName>
</protein>
<name>A0A6J4USM0_9BACT</name>
<dbReference type="SUPFAM" id="SSF81606">
    <property type="entry name" value="PP2C-like"/>
    <property type="match status" value="1"/>
</dbReference>
<evidence type="ECO:0008006" key="3">
    <source>
        <dbReference type="Google" id="ProtNLM"/>
    </source>
</evidence>